<dbReference type="Pfam" id="PF00724">
    <property type="entry name" value="Oxidored_FMN"/>
    <property type="match status" value="1"/>
</dbReference>
<keyword evidence="4" id="KW-0521">NADP</keyword>
<comment type="caution">
    <text evidence="7">The sequence shown here is derived from an EMBL/GenBank/DDBJ whole genome shotgun (WGS) entry which is preliminary data.</text>
</comment>
<evidence type="ECO:0000256" key="4">
    <source>
        <dbReference type="ARBA" id="ARBA00022857"/>
    </source>
</evidence>
<keyword evidence="3" id="KW-0288">FMN</keyword>
<dbReference type="PANTHER" id="PTHR43303:SF4">
    <property type="entry name" value="NADPH DEHYDROGENASE C23G7.10C-RELATED"/>
    <property type="match status" value="1"/>
</dbReference>
<dbReference type="InterPro" id="IPR044152">
    <property type="entry name" value="YqjM-like"/>
</dbReference>
<comment type="cofactor">
    <cofactor evidence="1">
        <name>FMN</name>
        <dbReference type="ChEBI" id="CHEBI:58210"/>
    </cofactor>
</comment>
<evidence type="ECO:0000256" key="5">
    <source>
        <dbReference type="ARBA" id="ARBA00023002"/>
    </source>
</evidence>
<evidence type="ECO:0000313" key="7">
    <source>
        <dbReference type="EMBL" id="KAF9919623.1"/>
    </source>
</evidence>
<evidence type="ECO:0000313" key="8">
    <source>
        <dbReference type="Proteomes" id="UP000749646"/>
    </source>
</evidence>
<dbReference type="InterPro" id="IPR013785">
    <property type="entry name" value="Aldolase_TIM"/>
</dbReference>
<evidence type="ECO:0000256" key="1">
    <source>
        <dbReference type="ARBA" id="ARBA00001917"/>
    </source>
</evidence>
<dbReference type="GO" id="GO:0010181">
    <property type="term" value="F:FMN binding"/>
    <property type="evidence" value="ECO:0007669"/>
    <property type="project" value="InterPro"/>
</dbReference>
<organism evidence="7 8">
    <name type="scientific">Modicella reniformis</name>
    <dbReference type="NCBI Taxonomy" id="1440133"/>
    <lineage>
        <taxon>Eukaryota</taxon>
        <taxon>Fungi</taxon>
        <taxon>Fungi incertae sedis</taxon>
        <taxon>Mucoromycota</taxon>
        <taxon>Mortierellomycotina</taxon>
        <taxon>Mortierellomycetes</taxon>
        <taxon>Mortierellales</taxon>
        <taxon>Mortierellaceae</taxon>
        <taxon>Modicella</taxon>
    </lineage>
</organism>
<keyword evidence="2" id="KW-0285">Flavoprotein</keyword>
<dbReference type="Proteomes" id="UP000749646">
    <property type="component" value="Unassembled WGS sequence"/>
</dbReference>
<dbReference type="SUPFAM" id="SSF51395">
    <property type="entry name" value="FMN-linked oxidoreductases"/>
    <property type="match status" value="1"/>
</dbReference>
<dbReference type="OrthoDB" id="72788at2759"/>
<dbReference type="PANTHER" id="PTHR43303">
    <property type="entry name" value="NADPH DEHYDROGENASE C23G7.10C-RELATED"/>
    <property type="match status" value="1"/>
</dbReference>
<keyword evidence="5" id="KW-0560">Oxidoreductase</keyword>
<feature type="non-terminal residue" evidence="7">
    <location>
        <position position="1"/>
    </location>
</feature>
<name>A0A9P6IIC6_9FUNG</name>
<evidence type="ECO:0000259" key="6">
    <source>
        <dbReference type="Pfam" id="PF00724"/>
    </source>
</evidence>
<dbReference type="Gene3D" id="3.20.20.70">
    <property type="entry name" value="Aldolase class I"/>
    <property type="match status" value="1"/>
</dbReference>
<accession>A0A9P6IIC6</accession>
<gene>
    <name evidence="7" type="ORF">BGZ65_011974</name>
</gene>
<dbReference type="EMBL" id="JAAAHW010011471">
    <property type="protein sequence ID" value="KAF9919623.1"/>
    <property type="molecule type" value="Genomic_DNA"/>
</dbReference>
<proteinExistence type="predicted"/>
<dbReference type="GO" id="GO:0003959">
    <property type="term" value="F:NADPH dehydrogenase activity"/>
    <property type="evidence" value="ECO:0007669"/>
    <property type="project" value="InterPro"/>
</dbReference>
<protein>
    <recommendedName>
        <fullName evidence="6">NADH:flavin oxidoreductase/NADH oxidase N-terminal domain-containing protein</fullName>
    </recommendedName>
</protein>
<dbReference type="GO" id="GO:0050661">
    <property type="term" value="F:NADP binding"/>
    <property type="evidence" value="ECO:0007669"/>
    <property type="project" value="InterPro"/>
</dbReference>
<keyword evidence="8" id="KW-1185">Reference proteome</keyword>
<dbReference type="AlphaFoldDB" id="A0A9P6IIC6"/>
<sequence length="110" mass="12276">WIRDAGVDVLHISSAGNVAEQKVQYAYSYQVHFSERVKKEVPGLTVIAVGVITGGKQAEEILQEGKADLVAVARGFLRNPNFVYNAAKELNVRPRYTAQYNIFLSKSPFY</sequence>
<feature type="domain" description="NADH:flavin oxidoreductase/NADH oxidase N-terminal" evidence="6">
    <location>
        <begin position="19"/>
        <end position="91"/>
    </location>
</feature>
<evidence type="ECO:0000256" key="2">
    <source>
        <dbReference type="ARBA" id="ARBA00022630"/>
    </source>
</evidence>
<evidence type="ECO:0000256" key="3">
    <source>
        <dbReference type="ARBA" id="ARBA00022643"/>
    </source>
</evidence>
<dbReference type="InterPro" id="IPR001155">
    <property type="entry name" value="OxRdtase_FMN_N"/>
</dbReference>
<reference evidence="7" key="1">
    <citation type="journal article" date="2020" name="Fungal Divers.">
        <title>Resolving the Mortierellaceae phylogeny through synthesis of multi-gene phylogenetics and phylogenomics.</title>
        <authorList>
            <person name="Vandepol N."/>
            <person name="Liber J."/>
            <person name="Desiro A."/>
            <person name="Na H."/>
            <person name="Kennedy M."/>
            <person name="Barry K."/>
            <person name="Grigoriev I.V."/>
            <person name="Miller A.N."/>
            <person name="O'Donnell K."/>
            <person name="Stajich J.E."/>
            <person name="Bonito G."/>
        </authorList>
    </citation>
    <scope>NUCLEOTIDE SEQUENCE</scope>
    <source>
        <strain evidence="7">MES-2147</strain>
    </source>
</reference>